<dbReference type="InterPro" id="IPR029063">
    <property type="entry name" value="SAM-dependent_MTases_sf"/>
</dbReference>
<organism evidence="1 2">
    <name type="scientific">Paenibacillus ginsengarvi</name>
    <dbReference type="NCBI Taxonomy" id="400777"/>
    <lineage>
        <taxon>Bacteria</taxon>
        <taxon>Bacillati</taxon>
        <taxon>Bacillota</taxon>
        <taxon>Bacilli</taxon>
        <taxon>Bacillales</taxon>
        <taxon>Paenibacillaceae</taxon>
        <taxon>Paenibacillus</taxon>
    </lineage>
</organism>
<evidence type="ECO:0000313" key="2">
    <source>
        <dbReference type="Proteomes" id="UP000282311"/>
    </source>
</evidence>
<dbReference type="SUPFAM" id="SSF53335">
    <property type="entry name" value="S-adenosyl-L-methionine-dependent methyltransferases"/>
    <property type="match status" value="1"/>
</dbReference>
<comment type="caution">
    <text evidence="1">The sequence shown here is derived from an EMBL/GenBank/DDBJ whole genome shotgun (WGS) entry which is preliminary data.</text>
</comment>
<dbReference type="Pfam" id="PF13578">
    <property type="entry name" value="Methyltransf_24"/>
    <property type="match status" value="1"/>
</dbReference>
<dbReference type="GO" id="GO:0032259">
    <property type="term" value="P:methylation"/>
    <property type="evidence" value="ECO:0007669"/>
    <property type="project" value="UniProtKB-KW"/>
</dbReference>
<dbReference type="EMBL" id="RBAH01000005">
    <property type="protein sequence ID" value="RKN85334.1"/>
    <property type="molecule type" value="Genomic_DNA"/>
</dbReference>
<dbReference type="GO" id="GO:0008168">
    <property type="term" value="F:methyltransferase activity"/>
    <property type="evidence" value="ECO:0007669"/>
    <property type="project" value="UniProtKB-KW"/>
</dbReference>
<keyword evidence="1" id="KW-0489">Methyltransferase</keyword>
<name>A0A3B0CLD3_9BACL</name>
<evidence type="ECO:0000313" key="1">
    <source>
        <dbReference type="EMBL" id="RKN85334.1"/>
    </source>
</evidence>
<reference evidence="1 2" key="1">
    <citation type="journal article" date="2007" name="Int. J. Syst. Evol. Microbiol.">
        <title>Paenibacillus ginsengarvi sp. nov., isolated from soil from ginseng cultivation.</title>
        <authorList>
            <person name="Yoon M.H."/>
            <person name="Ten L.N."/>
            <person name="Im W.T."/>
        </authorList>
    </citation>
    <scope>NUCLEOTIDE SEQUENCE [LARGE SCALE GENOMIC DNA]</scope>
    <source>
        <strain evidence="1 2">KCTC 13059</strain>
    </source>
</reference>
<sequence length="283" mass="32113">MEKYRRNPVLKNSYCSCGIYRLLIHVSVHLLEWLHEGLLVWGEGNVSVMNNEQFIKGISFRFVKPETPVQKEKLYGTDAALEFANTVLPADEDKMRTAINGIWQMPKMSSYAIGSIINRVVSQLRDGECFVNVGVWNGFSFLAGLLGNPGKTCIGVDNFSQFGGPRAEFMYRFNLHKGPAHQFYDMDYKEYFAQLHRSPIGLYFFDGPHDYMNQLQGLLAAAPYLADGCIILVDDTNWPEPRQATLDFMSVYPGEYRILLDVTTASNGHPTFWNGLMILQKGK</sequence>
<keyword evidence="1" id="KW-0808">Transferase</keyword>
<accession>A0A3B0CLD3</accession>
<protein>
    <submittedName>
        <fullName evidence="1">Class I SAM-dependent methyltransferase</fullName>
    </submittedName>
</protein>
<dbReference type="AlphaFoldDB" id="A0A3B0CLD3"/>
<dbReference type="Gene3D" id="3.40.50.150">
    <property type="entry name" value="Vaccinia Virus protein VP39"/>
    <property type="match status" value="1"/>
</dbReference>
<dbReference type="Proteomes" id="UP000282311">
    <property type="component" value="Unassembled WGS sequence"/>
</dbReference>
<gene>
    <name evidence="1" type="ORF">D7M11_09630</name>
</gene>
<proteinExistence type="predicted"/>
<keyword evidence="2" id="KW-1185">Reference proteome</keyword>